<evidence type="ECO:0000313" key="9">
    <source>
        <dbReference type="EMBL" id="KAA0044043.1"/>
    </source>
</evidence>
<feature type="region of interest" description="Disordered" evidence="7">
    <location>
        <begin position="97"/>
        <end position="126"/>
    </location>
</feature>
<feature type="domain" description="WRKY" evidence="8">
    <location>
        <begin position="256"/>
        <end position="320"/>
    </location>
</feature>
<feature type="compositionally biased region" description="Polar residues" evidence="7">
    <location>
        <begin position="114"/>
        <end position="126"/>
    </location>
</feature>
<dbReference type="Proteomes" id="UP000321393">
    <property type="component" value="Unassembled WGS sequence"/>
</dbReference>
<keyword evidence="2" id="KW-0677">Repeat</keyword>
<gene>
    <name evidence="9" type="ORF">E6C27_scaffold236G003900</name>
</gene>
<evidence type="ECO:0000256" key="1">
    <source>
        <dbReference type="ARBA" id="ARBA00004123"/>
    </source>
</evidence>
<reference evidence="9 10" key="1">
    <citation type="submission" date="2019-08" db="EMBL/GenBank/DDBJ databases">
        <title>Draft genome sequences of two oriental melons (Cucumis melo L. var makuwa).</title>
        <authorList>
            <person name="Kwon S.-Y."/>
        </authorList>
    </citation>
    <scope>NUCLEOTIDE SEQUENCE [LARGE SCALE GENOMIC DNA]</scope>
    <source>
        <strain evidence="10">cv. SW 3</strain>
        <tissue evidence="9">Leaf</tissue>
    </source>
</reference>
<dbReference type="InterPro" id="IPR044810">
    <property type="entry name" value="WRKY_plant"/>
</dbReference>
<dbReference type="GO" id="GO:0005634">
    <property type="term" value="C:nucleus"/>
    <property type="evidence" value="ECO:0007669"/>
    <property type="project" value="UniProtKB-SubCell"/>
</dbReference>
<evidence type="ECO:0000313" key="10">
    <source>
        <dbReference type="Proteomes" id="UP000321393"/>
    </source>
</evidence>
<feature type="region of interest" description="Disordered" evidence="7">
    <location>
        <begin position="312"/>
        <end position="345"/>
    </location>
</feature>
<dbReference type="GO" id="GO:0043565">
    <property type="term" value="F:sequence-specific DNA binding"/>
    <property type="evidence" value="ECO:0007669"/>
    <property type="project" value="InterPro"/>
</dbReference>
<evidence type="ECO:0000256" key="3">
    <source>
        <dbReference type="ARBA" id="ARBA00023015"/>
    </source>
</evidence>
<feature type="domain" description="WRKY" evidence="8">
    <location>
        <begin position="451"/>
        <end position="516"/>
    </location>
</feature>
<accession>A0A5A7TKM7</accession>
<dbReference type="Gene3D" id="2.20.25.80">
    <property type="entry name" value="WRKY domain"/>
    <property type="match status" value="2"/>
</dbReference>
<dbReference type="EMBL" id="SSTE01014973">
    <property type="protein sequence ID" value="KAA0044043.1"/>
    <property type="molecule type" value="Genomic_DNA"/>
</dbReference>
<keyword evidence="6" id="KW-0539">Nucleus</keyword>
<dbReference type="OrthoDB" id="783645at2759"/>
<sequence length="528" mass="58248">MQSLLTTNNVEKPLLKHPAMILCRDLSSSRTISEFLYIMDNKAAERVVIARPVASRPTCSSFKSFSDILTCAFDTSPPNTSSETKIAAIRPKTVRFKVKDNPGPSSGGKISETVPRTNSHGSSDTLAVSDSKTTVIFKPLAKHVSKRTVSQLSLMASGFIIRTGNTNLQNCLPLPPVEVCIQCPNQDDVNFQSALTSNLCIQCPNQDSDNFQSALTSNLPQDITSTVENSQSIRSSRVALSYSKKDPTSSLRPQISGAQPSYDGYNWRKYGQKQVKGSEYPRSYYKCTHPSCPVKKKVERSLDGKVAEIVYKGEHSHPKPQPLKQNSSGTQREGSISNGTTRDTNPELWLNYLNGRIEGCESRIENHIEKACQGRGVIPFDPFSNREVNAGCGISDNSCGLSVECEEGRKGLESMDDKLRNKKRGGKNPTNEGETSIEGVNEHHAMNRGSTGIEISGKGIRWRKYGQKVVKGNLYPRSYYRCTGLKCKARKYVERASEDPDSFITTYEGKHNHGISLETSISVAPEME</sequence>
<dbReference type="FunFam" id="2.20.25.80:FF:000006">
    <property type="entry name" value="WRKY transcription factor"/>
    <property type="match status" value="1"/>
</dbReference>
<comment type="caution">
    <text evidence="9">The sequence shown here is derived from an EMBL/GenBank/DDBJ whole genome shotgun (WGS) entry which is preliminary data.</text>
</comment>
<dbReference type="STRING" id="1194695.A0A5A7TKM7"/>
<keyword evidence="5" id="KW-0804">Transcription</keyword>
<proteinExistence type="predicted"/>
<dbReference type="GO" id="GO:0003700">
    <property type="term" value="F:DNA-binding transcription factor activity"/>
    <property type="evidence" value="ECO:0007669"/>
    <property type="project" value="InterPro"/>
</dbReference>
<dbReference type="SUPFAM" id="SSF118290">
    <property type="entry name" value="WRKY DNA-binding domain"/>
    <property type="match status" value="2"/>
</dbReference>
<evidence type="ECO:0000256" key="2">
    <source>
        <dbReference type="ARBA" id="ARBA00022737"/>
    </source>
</evidence>
<name>A0A5A7TKM7_CUCMM</name>
<comment type="subcellular location">
    <subcellularLocation>
        <location evidence="1">Nucleus</location>
    </subcellularLocation>
</comment>
<keyword evidence="3" id="KW-0805">Transcription regulation</keyword>
<dbReference type="PROSITE" id="PS50811">
    <property type="entry name" value="WRKY"/>
    <property type="match status" value="2"/>
</dbReference>
<dbReference type="PANTHER" id="PTHR31221">
    <property type="entry name" value="WRKY TRANSCRIPTION FACTOR PROTEIN 1-RELATED"/>
    <property type="match status" value="1"/>
</dbReference>
<evidence type="ECO:0000256" key="7">
    <source>
        <dbReference type="SAM" id="MobiDB-lite"/>
    </source>
</evidence>
<dbReference type="AlphaFoldDB" id="A0A5A7TKM7"/>
<dbReference type="InterPro" id="IPR036576">
    <property type="entry name" value="WRKY_dom_sf"/>
</dbReference>
<evidence type="ECO:0000256" key="6">
    <source>
        <dbReference type="ARBA" id="ARBA00023242"/>
    </source>
</evidence>
<organism evidence="9 10">
    <name type="scientific">Cucumis melo var. makuwa</name>
    <name type="common">Oriental melon</name>
    <dbReference type="NCBI Taxonomy" id="1194695"/>
    <lineage>
        <taxon>Eukaryota</taxon>
        <taxon>Viridiplantae</taxon>
        <taxon>Streptophyta</taxon>
        <taxon>Embryophyta</taxon>
        <taxon>Tracheophyta</taxon>
        <taxon>Spermatophyta</taxon>
        <taxon>Magnoliopsida</taxon>
        <taxon>eudicotyledons</taxon>
        <taxon>Gunneridae</taxon>
        <taxon>Pentapetalae</taxon>
        <taxon>rosids</taxon>
        <taxon>fabids</taxon>
        <taxon>Cucurbitales</taxon>
        <taxon>Cucurbitaceae</taxon>
        <taxon>Benincaseae</taxon>
        <taxon>Cucumis</taxon>
    </lineage>
</organism>
<dbReference type="Pfam" id="PF03106">
    <property type="entry name" value="WRKY"/>
    <property type="match status" value="2"/>
</dbReference>
<protein>
    <submittedName>
        <fullName evidence="9">WRKY transcription factor 44 isoform X1</fullName>
    </submittedName>
</protein>
<evidence type="ECO:0000256" key="4">
    <source>
        <dbReference type="ARBA" id="ARBA00023125"/>
    </source>
</evidence>
<evidence type="ECO:0000256" key="5">
    <source>
        <dbReference type="ARBA" id="ARBA00023163"/>
    </source>
</evidence>
<feature type="compositionally biased region" description="Polar residues" evidence="7">
    <location>
        <begin position="323"/>
        <end position="343"/>
    </location>
</feature>
<dbReference type="InterPro" id="IPR003657">
    <property type="entry name" value="WRKY_dom"/>
</dbReference>
<dbReference type="SMART" id="SM00774">
    <property type="entry name" value="WRKY"/>
    <property type="match status" value="2"/>
</dbReference>
<evidence type="ECO:0000259" key="8">
    <source>
        <dbReference type="PROSITE" id="PS50811"/>
    </source>
</evidence>
<dbReference type="PANTHER" id="PTHR31221:SF360">
    <property type="entry name" value="WRKY DOMAIN-CONTAINING PROTEIN"/>
    <property type="match status" value="1"/>
</dbReference>
<keyword evidence="4" id="KW-0238">DNA-binding</keyword>